<proteinExistence type="inferred from homology"/>
<dbReference type="UniPathway" id="UPA00109">
    <property type="reaction ID" value="UER00183"/>
</dbReference>
<dbReference type="GO" id="GO:0004332">
    <property type="term" value="F:fructose-bisphosphate aldolase activity"/>
    <property type="evidence" value="ECO:0007669"/>
    <property type="project" value="UniProtKB-EC"/>
</dbReference>
<evidence type="ECO:0000256" key="5">
    <source>
        <dbReference type="ARBA" id="ARBA00023239"/>
    </source>
</evidence>
<dbReference type="EC" id="4.1.2.13" evidence="3"/>
<protein>
    <recommendedName>
        <fullName evidence="3">fructose-bisphosphate aldolase</fullName>
        <ecNumber evidence="3">4.1.2.13</ecNumber>
    </recommendedName>
    <alternativeName>
        <fullName evidence="6">Fructose-bisphosphate aldolase class I</fullName>
    </alternativeName>
</protein>
<dbReference type="EMBL" id="MHLL01000075">
    <property type="protein sequence ID" value="OGZ06920.1"/>
    <property type="molecule type" value="Genomic_DNA"/>
</dbReference>
<dbReference type="AlphaFoldDB" id="A0A1G2D1T2"/>
<gene>
    <name evidence="7" type="ORF">A3D65_04455</name>
</gene>
<comment type="similarity">
    <text evidence="2">Belongs to the class I fructose-bisphosphate aldolase family.</text>
</comment>
<comment type="caution">
    <text evidence="7">The sequence shown here is derived from an EMBL/GenBank/DDBJ whole genome shotgun (WGS) entry which is preliminary data.</text>
</comment>
<dbReference type="PANTHER" id="PTHR11627">
    <property type="entry name" value="FRUCTOSE-BISPHOSPHATE ALDOLASE"/>
    <property type="match status" value="1"/>
</dbReference>
<dbReference type="Proteomes" id="UP000177996">
    <property type="component" value="Unassembled WGS sequence"/>
</dbReference>
<evidence type="ECO:0000256" key="2">
    <source>
        <dbReference type="ARBA" id="ARBA00010387"/>
    </source>
</evidence>
<dbReference type="GO" id="GO:0006096">
    <property type="term" value="P:glycolytic process"/>
    <property type="evidence" value="ECO:0007669"/>
    <property type="project" value="UniProtKB-UniPathway"/>
</dbReference>
<name>A0A1G2D1T2_9BACT</name>
<comment type="pathway">
    <text evidence="1">Carbohydrate degradation; glycolysis; D-glyceraldehyde 3-phosphate and glycerone phosphate from D-glucose: step 4/4.</text>
</comment>
<dbReference type="STRING" id="1798661.A3D65_04455"/>
<evidence type="ECO:0000313" key="7">
    <source>
        <dbReference type="EMBL" id="OGZ06920.1"/>
    </source>
</evidence>
<dbReference type="SUPFAM" id="SSF51569">
    <property type="entry name" value="Aldolase"/>
    <property type="match status" value="1"/>
</dbReference>
<dbReference type="InterPro" id="IPR000741">
    <property type="entry name" value="FBA_I"/>
</dbReference>
<dbReference type="InterPro" id="IPR013785">
    <property type="entry name" value="Aldolase_TIM"/>
</dbReference>
<reference evidence="7 8" key="1">
    <citation type="journal article" date="2016" name="Nat. Commun.">
        <title>Thousands of microbial genomes shed light on interconnected biogeochemical processes in an aquifer system.</title>
        <authorList>
            <person name="Anantharaman K."/>
            <person name="Brown C.T."/>
            <person name="Hug L.A."/>
            <person name="Sharon I."/>
            <person name="Castelle C.J."/>
            <person name="Probst A.J."/>
            <person name="Thomas B.C."/>
            <person name="Singh A."/>
            <person name="Wilkins M.J."/>
            <person name="Karaoz U."/>
            <person name="Brodie E.L."/>
            <person name="Williams K.H."/>
            <person name="Hubbard S.S."/>
            <person name="Banfield J.F."/>
        </authorList>
    </citation>
    <scope>NUCLEOTIDE SEQUENCE [LARGE SCALE GENOMIC DNA]</scope>
</reference>
<dbReference type="NCBIfam" id="NF033379">
    <property type="entry name" value="FrucBisAld_I"/>
    <property type="match status" value="1"/>
</dbReference>
<evidence type="ECO:0000256" key="6">
    <source>
        <dbReference type="ARBA" id="ARBA00029799"/>
    </source>
</evidence>
<accession>A0A1G2D1T2</accession>
<keyword evidence="4" id="KW-0324">Glycolysis</keyword>
<evidence type="ECO:0000256" key="1">
    <source>
        <dbReference type="ARBA" id="ARBA00004714"/>
    </source>
</evidence>
<evidence type="ECO:0000256" key="4">
    <source>
        <dbReference type="ARBA" id="ARBA00023152"/>
    </source>
</evidence>
<sequence length="352" mass="38369">MKMELLEATAKTLVAAGKGILAADESAGTANKRFAAVGVEQTEENRRQYRQLLLATPEAKDALSGVIFYDETFWQNTDEGKPLREFCAENIIMPGIKVDEGLIDLPGFPGEKISKGLDTLPERIVRYRDAGAKFAKWRSVITIGLTSEVGYLPTEECINANAYVLARYARICQDADIVPIVEPEVLFDGKHTAKECEDAMGRTLSELFVALYAYRVHLPGVILKTSMVLPGKESGAAIDADDVSERTVRVLHEYVPAELGGVVFLSGGQTSADALKNLNAIAKNGPHPWGVTFSYSRALQDSVLKLWAKDRNDILNAKAFFAKQLALAVAAREGRLDTVQSADDFVSASQDV</sequence>
<evidence type="ECO:0000256" key="3">
    <source>
        <dbReference type="ARBA" id="ARBA00013068"/>
    </source>
</evidence>
<keyword evidence="5" id="KW-0456">Lyase</keyword>
<organism evidence="7 8">
    <name type="scientific">Candidatus Lloydbacteria bacterium RIFCSPHIGHO2_02_FULL_50_13</name>
    <dbReference type="NCBI Taxonomy" id="1798661"/>
    <lineage>
        <taxon>Bacteria</taxon>
        <taxon>Candidatus Lloydiibacteriota</taxon>
    </lineage>
</organism>
<dbReference type="Pfam" id="PF00274">
    <property type="entry name" value="Glycolytic"/>
    <property type="match status" value="1"/>
</dbReference>
<evidence type="ECO:0000313" key="8">
    <source>
        <dbReference type="Proteomes" id="UP000177996"/>
    </source>
</evidence>
<dbReference type="Gene3D" id="3.20.20.70">
    <property type="entry name" value="Aldolase class I"/>
    <property type="match status" value="1"/>
</dbReference>